<evidence type="ECO:0000313" key="1">
    <source>
        <dbReference type="EMBL" id="MDG6146425.1"/>
    </source>
</evidence>
<reference evidence="1" key="1">
    <citation type="submission" date="2022-06" db="EMBL/GenBank/DDBJ databases">
        <title>Lactococcus from bovine mastitis in China.</title>
        <authorList>
            <person name="Lin Y."/>
            <person name="Han B."/>
        </authorList>
    </citation>
    <scope>NUCLEOTIDE SEQUENCE</scope>
    <source>
        <strain evidence="1">Ningxia-I-26</strain>
    </source>
</reference>
<protein>
    <recommendedName>
        <fullName evidence="3">ISAzo13 family transposase</fullName>
    </recommendedName>
</protein>
<gene>
    <name evidence="1" type="ORF">NF717_12345</name>
</gene>
<dbReference type="AlphaFoldDB" id="A0A9X4SKA5"/>
<dbReference type="Proteomes" id="UP001153199">
    <property type="component" value="Unassembled WGS sequence"/>
</dbReference>
<evidence type="ECO:0008006" key="3">
    <source>
        <dbReference type="Google" id="ProtNLM"/>
    </source>
</evidence>
<proteinExistence type="predicted"/>
<feature type="non-terminal residue" evidence="1">
    <location>
        <position position="1"/>
    </location>
</feature>
<name>A0A9X4SKA5_9LACT</name>
<organism evidence="1 2">
    <name type="scientific">Lactococcus formosensis</name>
    <dbReference type="NCBI Taxonomy" id="1281486"/>
    <lineage>
        <taxon>Bacteria</taxon>
        <taxon>Bacillati</taxon>
        <taxon>Bacillota</taxon>
        <taxon>Bacilli</taxon>
        <taxon>Lactobacillales</taxon>
        <taxon>Streptococcaceae</taxon>
        <taxon>Lactococcus</taxon>
    </lineage>
</organism>
<dbReference type="Pfam" id="PF07592">
    <property type="entry name" value="DDE_Tnp_ISAZ013"/>
    <property type="match status" value="1"/>
</dbReference>
<comment type="caution">
    <text evidence="1">The sequence shown here is derived from an EMBL/GenBank/DDBJ whole genome shotgun (WGS) entry which is preliminary data.</text>
</comment>
<feature type="non-terminal residue" evidence="1">
    <location>
        <position position="76"/>
    </location>
</feature>
<keyword evidence="2" id="KW-1185">Reference proteome</keyword>
<evidence type="ECO:0000313" key="2">
    <source>
        <dbReference type="Proteomes" id="UP001153199"/>
    </source>
</evidence>
<accession>A0A9X4SKA5</accession>
<sequence>YGSPEGGKWTSCSLRKITKVLSDKGISIEKSTVQRIVRELGYSRQKNRKMEQVGDPDPDRDVQFEFIHSETDNSLK</sequence>
<dbReference type="EMBL" id="JAMWFV010000206">
    <property type="protein sequence ID" value="MDG6146425.1"/>
    <property type="molecule type" value="Genomic_DNA"/>
</dbReference>
<dbReference type="InterPro" id="IPR011518">
    <property type="entry name" value="Transposase_36"/>
</dbReference>